<reference evidence="1 2" key="1">
    <citation type="submission" date="2016-10" db="EMBL/GenBank/DDBJ databases">
        <authorList>
            <person name="de Groot N.N."/>
        </authorList>
    </citation>
    <scope>NUCLEOTIDE SEQUENCE [LARGE SCALE GENOMIC DNA]</scope>
    <source>
        <strain evidence="1 2">DSM 22012</strain>
    </source>
</reference>
<gene>
    <name evidence="1" type="ORF">SAMN05444390_1011011</name>
</gene>
<dbReference type="Proteomes" id="UP000236745">
    <property type="component" value="Unassembled WGS sequence"/>
</dbReference>
<evidence type="ECO:0008006" key="3">
    <source>
        <dbReference type="Google" id="ProtNLM"/>
    </source>
</evidence>
<dbReference type="AlphaFoldDB" id="A0A1H5WDF1"/>
<sequence length="302" mass="33118">MPLTYIVKHLNRRLRELHPDSVLAEVGRIGLEPEGVSAQIQNIKLTPVHSSVFSTTTFAHFANNSELRLNDPSGALSGQRVYLQAWNGSDIIFLDRLIRTLQCLHYIYLNLGNPPKPPLILDIHTRHIEAVPKDHGLVFESLLHSLGLSPCQIILRLNLSCTTELSGLAGAIENFRDRGYGLLLHCEHLTGLCVDAQNTWEQNLRGIRALGIGYLEFRSAASGAVDYPAAMLELNRIARAEGFATLLIGLTDRLALQRALDDRFDGVEGPVFGDGEQLSEASSKAGALGFGLNPLEGLSWIV</sequence>
<protein>
    <recommendedName>
        <fullName evidence="3">EAL domain, c-di-GMP-specific phosphodiesterase class I (Or its enzymatically inactive variant)</fullName>
    </recommendedName>
</protein>
<evidence type="ECO:0000313" key="2">
    <source>
        <dbReference type="Proteomes" id="UP000236745"/>
    </source>
</evidence>
<evidence type="ECO:0000313" key="1">
    <source>
        <dbReference type="EMBL" id="SEF97505.1"/>
    </source>
</evidence>
<accession>A0A1H5WDF1</accession>
<keyword evidence="2" id="KW-1185">Reference proteome</keyword>
<organism evidence="1 2">
    <name type="scientific">Marinobacterium lutimaris</name>
    <dbReference type="NCBI Taxonomy" id="568106"/>
    <lineage>
        <taxon>Bacteria</taxon>
        <taxon>Pseudomonadati</taxon>
        <taxon>Pseudomonadota</taxon>
        <taxon>Gammaproteobacteria</taxon>
        <taxon>Oceanospirillales</taxon>
        <taxon>Oceanospirillaceae</taxon>
        <taxon>Marinobacterium</taxon>
    </lineage>
</organism>
<name>A0A1H5WDF1_9GAMM</name>
<proteinExistence type="predicted"/>
<dbReference type="EMBL" id="FNVQ01000001">
    <property type="protein sequence ID" value="SEF97505.1"/>
    <property type="molecule type" value="Genomic_DNA"/>
</dbReference>